<feature type="binding site" evidence="12">
    <location>
        <position position="540"/>
    </location>
    <ligand>
        <name>Zn(2+)</name>
        <dbReference type="ChEBI" id="CHEBI:29105"/>
        <label>2</label>
    </ligand>
</feature>
<comment type="similarity">
    <text evidence="12">Belongs to the helicase family. PriA subfamily.</text>
</comment>
<dbReference type="InterPro" id="IPR041222">
    <property type="entry name" value="PriA_3primeBD"/>
</dbReference>
<reference evidence="15 16" key="1">
    <citation type="journal article" date="2018" name="Mar. Genomics">
        <title>Complete genome sequence of Marinifilaceae bacterium strain SPP2, isolated from the Antarctic marine sediment.</title>
        <authorList>
            <person name="Watanabe M."/>
            <person name="Kojima H."/>
            <person name="Fukui M."/>
        </authorList>
    </citation>
    <scope>NUCLEOTIDE SEQUENCE [LARGE SCALE GENOMIC DNA]</scope>
    <source>
        <strain evidence="15 16">SPP2</strain>
    </source>
</reference>
<dbReference type="InterPro" id="IPR040498">
    <property type="entry name" value="PriA_CRR"/>
</dbReference>
<feature type="binding site" evidence="12">
    <location>
        <position position="534"/>
    </location>
    <ligand>
        <name>Zn(2+)</name>
        <dbReference type="ChEBI" id="CHEBI:29105"/>
        <label>1</label>
    </ligand>
</feature>
<comment type="function">
    <text evidence="12">Initiates the restart of stalled replication forks, which reloads the replicative helicase on sites other than the origin of replication. Recognizes and binds to abandoned replication forks and remodels them to uncover a helicase loading site. Promotes assembly of the primosome at these replication forks.</text>
</comment>
<dbReference type="Pfam" id="PF18074">
    <property type="entry name" value="PriA_C"/>
    <property type="match status" value="1"/>
</dbReference>
<dbReference type="InterPro" id="IPR042115">
    <property type="entry name" value="PriA_3primeBD_sf"/>
</dbReference>
<keyword evidence="10 12" id="KW-0413">Isomerase</keyword>
<proteinExistence type="inferred from homology"/>
<dbReference type="Pfam" id="PF00271">
    <property type="entry name" value="Helicase_C"/>
    <property type="match status" value="1"/>
</dbReference>
<comment type="catalytic activity">
    <reaction evidence="11 12">
        <text>ATP + H2O = ADP + phosphate + H(+)</text>
        <dbReference type="Rhea" id="RHEA:13065"/>
        <dbReference type="ChEBI" id="CHEBI:15377"/>
        <dbReference type="ChEBI" id="CHEBI:15378"/>
        <dbReference type="ChEBI" id="CHEBI:30616"/>
        <dbReference type="ChEBI" id="CHEBI:43474"/>
        <dbReference type="ChEBI" id="CHEBI:456216"/>
        <dbReference type="EC" id="5.6.2.4"/>
    </reaction>
</comment>
<dbReference type="PANTHER" id="PTHR30580">
    <property type="entry name" value="PRIMOSOMAL PROTEIN N"/>
    <property type="match status" value="1"/>
</dbReference>
<dbReference type="GO" id="GO:0003677">
    <property type="term" value="F:DNA binding"/>
    <property type="evidence" value="ECO:0007669"/>
    <property type="project" value="UniProtKB-UniRule"/>
</dbReference>
<evidence type="ECO:0000256" key="9">
    <source>
        <dbReference type="ARBA" id="ARBA00023125"/>
    </source>
</evidence>
<keyword evidence="7 12" id="KW-0862">Zinc</keyword>
<feature type="domain" description="Helicase ATP-binding" evidence="13">
    <location>
        <begin position="297"/>
        <end position="468"/>
    </location>
</feature>
<dbReference type="GO" id="GO:0006269">
    <property type="term" value="P:DNA replication, synthesis of primer"/>
    <property type="evidence" value="ECO:0007669"/>
    <property type="project" value="UniProtKB-KW"/>
</dbReference>
<evidence type="ECO:0000256" key="5">
    <source>
        <dbReference type="ARBA" id="ARBA00022801"/>
    </source>
</evidence>
<comment type="subunit">
    <text evidence="12">Component of the replication restart primosome.</text>
</comment>
<evidence type="ECO:0000256" key="12">
    <source>
        <dbReference type="HAMAP-Rule" id="MF_00983"/>
    </source>
</evidence>
<dbReference type="KEGG" id="mbas:ALGA_1272"/>
<feature type="binding site" evidence="12">
    <location>
        <position position="561"/>
    </location>
    <ligand>
        <name>Zn(2+)</name>
        <dbReference type="ChEBI" id="CHEBI:29105"/>
        <label>2</label>
    </ligand>
</feature>
<dbReference type="PANTHER" id="PTHR30580:SF0">
    <property type="entry name" value="PRIMOSOMAL PROTEIN N"/>
    <property type="match status" value="1"/>
</dbReference>
<dbReference type="GO" id="GO:0006302">
    <property type="term" value="P:double-strand break repair"/>
    <property type="evidence" value="ECO:0007669"/>
    <property type="project" value="InterPro"/>
</dbReference>
<evidence type="ECO:0000256" key="2">
    <source>
        <dbReference type="ARBA" id="ARBA00022705"/>
    </source>
</evidence>
<dbReference type="InterPro" id="IPR041236">
    <property type="entry name" value="PriA_C"/>
</dbReference>
<dbReference type="InterPro" id="IPR014001">
    <property type="entry name" value="Helicase_ATP-bd"/>
</dbReference>
<keyword evidence="9 12" id="KW-0238">DNA-binding</keyword>
<evidence type="ECO:0000256" key="10">
    <source>
        <dbReference type="ARBA" id="ARBA00023235"/>
    </source>
</evidence>
<dbReference type="GO" id="GO:0005524">
    <property type="term" value="F:ATP binding"/>
    <property type="evidence" value="ECO:0007669"/>
    <property type="project" value="UniProtKB-UniRule"/>
</dbReference>
<dbReference type="PROSITE" id="PS51192">
    <property type="entry name" value="HELICASE_ATP_BIND_1"/>
    <property type="match status" value="1"/>
</dbReference>
<feature type="binding site" evidence="12">
    <location>
        <position position="574"/>
    </location>
    <ligand>
        <name>Zn(2+)</name>
        <dbReference type="ChEBI" id="CHEBI:29105"/>
        <label>1</label>
    </ligand>
</feature>
<dbReference type="GO" id="GO:0016887">
    <property type="term" value="F:ATP hydrolysis activity"/>
    <property type="evidence" value="ECO:0007669"/>
    <property type="project" value="RHEA"/>
</dbReference>
<evidence type="ECO:0000259" key="13">
    <source>
        <dbReference type="PROSITE" id="PS51192"/>
    </source>
</evidence>
<dbReference type="Gene3D" id="3.40.50.300">
    <property type="entry name" value="P-loop containing nucleotide triphosphate hydrolases"/>
    <property type="match status" value="2"/>
</dbReference>
<dbReference type="GO" id="GO:0043138">
    <property type="term" value="F:3'-5' DNA helicase activity"/>
    <property type="evidence" value="ECO:0007669"/>
    <property type="project" value="UniProtKB-EC"/>
</dbReference>
<comment type="cofactor">
    <cofactor evidence="12">
        <name>Zn(2+)</name>
        <dbReference type="ChEBI" id="CHEBI:29105"/>
    </cofactor>
    <text evidence="12">Binds 2 zinc ions per subunit.</text>
</comment>
<feature type="binding site" evidence="12">
    <location>
        <position position="531"/>
    </location>
    <ligand>
        <name>Zn(2+)</name>
        <dbReference type="ChEBI" id="CHEBI:29105"/>
        <label>1</label>
    </ligand>
</feature>
<dbReference type="GO" id="GO:0006270">
    <property type="term" value="P:DNA replication initiation"/>
    <property type="evidence" value="ECO:0007669"/>
    <property type="project" value="TreeGrafter"/>
</dbReference>
<dbReference type="InterPro" id="IPR001650">
    <property type="entry name" value="Helicase_C-like"/>
</dbReference>
<dbReference type="CDD" id="cd17929">
    <property type="entry name" value="DEXHc_priA"/>
    <property type="match status" value="1"/>
</dbReference>
<organism evidence="15 16">
    <name type="scientific">Labilibaculum antarcticum</name>
    <dbReference type="NCBI Taxonomy" id="1717717"/>
    <lineage>
        <taxon>Bacteria</taxon>
        <taxon>Pseudomonadati</taxon>
        <taxon>Bacteroidota</taxon>
        <taxon>Bacteroidia</taxon>
        <taxon>Marinilabiliales</taxon>
        <taxon>Marinifilaceae</taxon>
        <taxon>Labilibaculum</taxon>
    </lineage>
</organism>
<dbReference type="AlphaFoldDB" id="A0A1Y1CH17"/>
<dbReference type="GO" id="GO:0008270">
    <property type="term" value="F:zinc ion binding"/>
    <property type="evidence" value="ECO:0007669"/>
    <property type="project" value="UniProtKB-UniRule"/>
</dbReference>
<protein>
    <recommendedName>
        <fullName evidence="12">Replication restart protein PriA</fullName>
    </recommendedName>
    <alternativeName>
        <fullName evidence="12">ATP-dependent DNA helicase PriA</fullName>
        <ecNumber evidence="12">5.6.2.4</ecNumber>
    </alternativeName>
    <alternativeName>
        <fullName evidence="12">DNA 3'-5' helicase PriA</fullName>
    </alternativeName>
</protein>
<gene>
    <name evidence="12" type="primary">priA</name>
    <name evidence="15" type="ORF">ALGA_1272</name>
</gene>
<dbReference type="NCBIfam" id="TIGR00595">
    <property type="entry name" value="priA"/>
    <property type="match status" value="1"/>
</dbReference>
<dbReference type="InterPro" id="IPR027417">
    <property type="entry name" value="P-loop_NTPase"/>
</dbReference>
<evidence type="ECO:0000259" key="14">
    <source>
        <dbReference type="PROSITE" id="PS51194"/>
    </source>
</evidence>
<dbReference type="OrthoDB" id="9759544at2"/>
<evidence type="ECO:0000313" key="16">
    <source>
        <dbReference type="Proteomes" id="UP000218267"/>
    </source>
</evidence>
<dbReference type="Pfam" id="PF18319">
    <property type="entry name" value="Zn_ribbon_PriA"/>
    <property type="match status" value="1"/>
</dbReference>
<feature type="binding site" evidence="12">
    <location>
        <position position="543"/>
    </location>
    <ligand>
        <name>Zn(2+)</name>
        <dbReference type="ChEBI" id="CHEBI:29105"/>
        <label>2</label>
    </ligand>
</feature>
<dbReference type="Pfam" id="PF17764">
    <property type="entry name" value="PriA_3primeBD"/>
    <property type="match status" value="1"/>
</dbReference>
<feature type="binding site" evidence="12">
    <location>
        <position position="571"/>
    </location>
    <ligand>
        <name>Zn(2+)</name>
        <dbReference type="ChEBI" id="CHEBI:29105"/>
        <label>1</label>
    </ligand>
</feature>
<evidence type="ECO:0000256" key="3">
    <source>
        <dbReference type="ARBA" id="ARBA00022723"/>
    </source>
</evidence>
<keyword evidence="3 12" id="KW-0479">Metal-binding</keyword>
<dbReference type="FunFam" id="3.40.50.300:FF:000489">
    <property type="entry name" value="Primosome assembly protein PriA"/>
    <property type="match status" value="1"/>
</dbReference>
<dbReference type="Pfam" id="PF00270">
    <property type="entry name" value="DEAD"/>
    <property type="match status" value="1"/>
</dbReference>
<keyword evidence="8 12" id="KW-0067">ATP-binding</keyword>
<dbReference type="InterPro" id="IPR005259">
    <property type="entry name" value="PriA"/>
</dbReference>
<keyword evidence="1 12" id="KW-0639">Primosome</keyword>
<dbReference type="EMBL" id="AP018042">
    <property type="protein sequence ID" value="BAX79657.1"/>
    <property type="molecule type" value="Genomic_DNA"/>
</dbReference>
<evidence type="ECO:0000256" key="8">
    <source>
        <dbReference type="ARBA" id="ARBA00022840"/>
    </source>
</evidence>
<keyword evidence="2 12" id="KW-0235">DNA replication</keyword>
<dbReference type="Proteomes" id="UP000218267">
    <property type="component" value="Chromosome"/>
</dbReference>
<evidence type="ECO:0000256" key="4">
    <source>
        <dbReference type="ARBA" id="ARBA00022741"/>
    </source>
</evidence>
<evidence type="ECO:0000256" key="1">
    <source>
        <dbReference type="ARBA" id="ARBA00022515"/>
    </source>
</evidence>
<dbReference type="SMART" id="SM00490">
    <property type="entry name" value="HELICc"/>
    <property type="match status" value="1"/>
</dbReference>
<evidence type="ECO:0000256" key="11">
    <source>
        <dbReference type="ARBA" id="ARBA00048988"/>
    </source>
</evidence>
<comment type="catalytic activity">
    <reaction evidence="12">
        <text>Couples ATP hydrolysis with the unwinding of duplex DNA by translocating in the 3'-5' direction.</text>
        <dbReference type="EC" id="5.6.2.4"/>
    </reaction>
</comment>
<dbReference type="FunFam" id="3.40.1440.60:FF:000001">
    <property type="entry name" value="Primosomal protein N"/>
    <property type="match status" value="1"/>
</dbReference>
<dbReference type="PROSITE" id="PS51194">
    <property type="entry name" value="HELICASE_CTER"/>
    <property type="match status" value="1"/>
</dbReference>
<accession>A0A1Y1CH17</accession>
<keyword evidence="6 12" id="KW-0347">Helicase</keyword>
<dbReference type="EC" id="5.6.2.4" evidence="12"/>
<dbReference type="HAMAP" id="MF_00983">
    <property type="entry name" value="PriA"/>
    <property type="match status" value="1"/>
</dbReference>
<dbReference type="SUPFAM" id="SSF52540">
    <property type="entry name" value="P-loop containing nucleoside triphosphate hydrolases"/>
    <property type="match status" value="2"/>
</dbReference>
<keyword evidence="5 12" id="KW-0378">Hydrolase</keyword>
<dbReference type="GO" id="GO:0006310">
    <property type="term" value="P:DNA recombination"/>
    <property type="evidence" value="ECO:0007669"/>
    <property type="project" value="InterPro"/>
</dbReference>
<dbReference type="InterPro" id="IPR011545">
    <property type="entry name" value="DEAD/DEAH_box_helicase_dom"/>
</dbReference>
<evidence type="ECO:0000256" key="6">
    <source>
        <dbReference type="ARBA" id="ARBA00022806"/>
    </source>
</evidence>
<evidence type="ECO:0000313" key="15">
    <source>
        <dbReference type="EMBL" id="BAX79657.1"/>
    </source>
</evidence>
<dbReference type="SMART" id="SM00487">
    <property type="entry name" value="DEXDc"/>
    <property type="match status" value="1"/>
</dbReference>
<name>A0A1Y1CH17_9BACT</name>
<dbReference type="GO" id="GO:1990077">
    <property type="term" value="C:primosome complex"/>
    <property type="evidence" value="ECO:0007669"/>
    <property type="project" value="UniProtKB-UniRule"/>
</dbReference>
<feature type="binding site" evidence="12">
    <location>
        <position position="558"/>
    </location>
    <ligand>
        <name>Zn(2+)</name>
        <dbReference type="ChEBI" id="CHEBI:29105"/>
        <label>2</label>
    </ligand>
</feature>
<keyword evidence="16" id="KW-1185">Reference proteome</keyword>
<reference evidence="16" key="2">
    <citation type="journal article" date="2020" name="Antonie Van Leeuwenhoek">
        <title>Labilibaculum antarcticum sp. nov., a novel facultative anaerobic, psychrotorelant bacterium isolated from marine sediment of Antarctica.</title>
        <authorList>
            <person name="Watanabe M."/>
            <person name="Kojima H."/>
            <person name="Fukui M."/>
        </authorList>
    </citation>
    <scope>NUCLEOTIDE SEQUENCE [LARGE SCALE GENOMIC DNA]</scope>
    <source>
        <strain evidence="16">SPP2</strain>
    </source>
</reference>
<evidence type="ECO:0000256" key="7">
    <source>
        <dbReference type="ARBA" id="ARBA00022833"/>
    </source>
</evidence>
<keyword evidence="4 12" id="KW-0547">Nucleotide-binding</keyword>
<dbReference type="Gene3D" id="3.40.1440.60">
    <property type="entry name" value="PriA, 3(prime) DNA-binding domain"/>
    <property type="match status" value="1"/>
</dbReference>
<dbReference type="CDD" id="cd18804">
    <property type="entry name" value="SF2_C_priA"/>
    <property type="match status" value="1"/>
</dbReference>
<feature type="domain" description="Helicase C-terminal" evidence="14">
    <location>
        <begin position="544"/>
        <end position="732"/>
    </location>
</feature>
<sequence>MNKTTDFADIILPLPLAQLFTYSIPEELKADVAIGKRVVVPFGSKKFYTGIVKSIHNTPPTDYSTKEIITCLDESPIINSFQFSFWEWISQYYQCTIGDVFKAALPSGLKLESQTKITVNENFQAQEVLSKTEEQILNVLKHSKDVNISTLNQATGLKNTLPQVKSLLEKGAVSIEEQIINTYKEKKKEFVRLASNFNESDIAAVIDGLKRAKKQQEILHSYLNLSKHYFEENALKVSVTELLKSIDASKGILKSLVEKNILEIYHEKLDRIDLSETETSGLKELNEHQQKAIIETRKQFEEKNCVLLHGVTSSGKTEIYIHLIQEQLQQGKQVLYLLPEIALTTQIINRLRTVFGNKVGIYHSKFNDAERVEIYNNINQNDPENAYQVILGVRSSIFLPFKNLGLVIVDEEHENTYKQFDPAPRYHARDASLYLAHLHKAKTLLGTATPAIETYYNAKTGKYGLVELFQRHQNLEMPEIIIADVKEATRKKQMKSMFSPQLMQMMETCLENKEQIILFQNRRGYSPYLECKSCGWVPHCPNCSVSLTYHRYNNQLVCHYCAHSIHPPTSCEHCGSTEIEDRGFGTEKIEEELTGLFPDARIARMDLDTTRKKMAYEKLIYKFENNELDILVGTQMVSKGLDFDNVSLVGVLNADSMLNYPDYRAYERSFQMMAQVSGRAGRKKKRGKVLIQTYTPEHPIIKNVIENDYVSMYNGQLAERKEYIYPPYYRLINICLKHKNQTLVNQAAAILAKSLHKVFGIRVFGPQSPVINRIQNYHIVNILLKIEKKSSPSKAKWILNQHANHLKSMDQFKSIQVNFDVDPM</sequence>